<accession>A0AAD6Y0M9</accession>
<protein>
    <recommendedName>
        <fullName evidence="1">DUF6593 domain-containing protein</fullName>
    </recommendedName>
</protein>
<evidence type="ECO:0000313" key="2">
    <source>
        <dbReference type="EMBL" id="KAJ7191193.1"/>
    </source>
</evidence>
<dbReference type="InterPro" id="IPR046528">
    <property type="entry name" value="DUF6593"/>
</dbReference>
<dbReference type="Pfam" id="PF20236">
    <property type="entry name" value="DUF6593"/>
    <property type="match status" value="1"/>
</dbReference>
<sequence length="186" mass="21251">MSFTTLTFDSPKILTSTLRSTDDGTVEYTVTTVKKGTSRQTTSLAGTSGKPSAIIDWREKAFEISGSRRNLNELQSKRTTFSPSRYWSWFDNDEYKVKYSAELDNTWTLFSYSGQVLAMLTSKINRFLRKNENPVLRISSSIDDEDERQFIILVLLYSETKRLKSLKERPLSVVADFLGTISQVSQ</sequence>
<organism evidence="2 3">
    <name type="scientific">Mycena pura</name>
    <dbReference type="NCBI Taxonomy" id="153505"/>
    <lineage>
        <taxon>Eukaryota</taxon>
        <taxon>Fungi</taxon>
        <taxon>Dikarya</taxon>
        <taxon>Basidiomycota</taxon>
        <taxon>Agaricomycotina</taxon>
        <taxon>Agaricomycetes</taxon>
        <taxon>Agaricomycetidae</taxon>
        <taxon>Agaricales</taxon>
        <taxon>Marasmiineae</taxon>
        <taxon>Mycenaceae</taxon>
        <taxon>Mycena</taxon>
    </lineage>
</organism>
<reference evidence="2" key="1">
    <citation type="submission" date="2023-03" db="EMBL/GenBank/DDBJ databases">
        <title>Massive genome expansion in bonnet fungi (Mycena s.s.) driven by repeated elements and novel gene families across ecological guilds.</title>
        <authorList>
            <consortium name="Lawrence Berkeley National Laboratory"/>
            <person name="Harder C.B."/>
            <person name="Miyauchi S."/>
            <person name="Viragh M."/>
            <person name="Kuo A."/>
            <person name="Thoen E."/>
            <person name="Andreopoulos B."/>
            <person name="Lu D."/>
            <person name="Skrede I."/>
            <person name="Drula E."/>
            <person name="Henrissat B."/>
            <person name="Morin E."/>
            <person name="Kohler A."/>
            <person name="Barry K."/>
            <person name="LaButti K."/>
            <person name="Morin E."/>
            <person name="Salamov A."/>
            <person name="Lipzen A."/>
            <person name="Mereny Z."/>
            <person name="Hegedus B."/>
            <person name="Baldrian P."/>
            <person name="Stursova M."/>
            <person name="Weitz H."/>
            <person name="Taylor A."/>
            <person name="Grigoriev I.V."/>
            <person name="Nagy L.G."/>
            <person name="Martin F."/>
            <person name="Kauserud H."/>
        </authorList>
    </citation>
    <scope>NUCLEOTIDE SEQUENCE</scope>
    <source>
        <strain evidence="2">9144</strain>
    </source>
</reference>
<dbReference type="Proteomes" id="UP001219525">
    <property type="component" value="Unassembled WGS sequence"/>
</dbReference>
<evidence type="ECO:0000259" key="1">
    <source>
        <dbReference type="Pfam" id="PF20236"/>
    </source>
</evidence>
<feature type="domain" description="DUF6593" evidence="1">
    <location>
        <begin position="16"/>
        <end position="162"/>
    </location>
</feature>
<gene>
    <name evidence="2" type="ORF">GGX14DRAFT_579164</name>
</gene>
<proteinExistence type="predicted"/>
<evidence type="ECO:0000313" key="3">
    <source>
        <dbReference type="Proteomes" id="UP001219525"/>
    </source>
</evidence>
<comment type="caution">
    <text evidence="2">The sequence shown here is derived from an EMBL/GenBank/DDBJ whole genome shotgun (WGS) entry which is preliminary data.</text>
</comment>
<keyword evidence="3" id="KW-1185">Reference proteome</keyword>
<dbReference type="AlphaFoldDB" id="A0AAD6Y0M9"/>
<dbReference type="EMBL" id="JARJCW010000136">
    <property type="protein sequence ID" value="KAJ7191193.1"/>
    <property type="molecule type" value="Genomic_DNA"/>
</dbReference>
<name>A0AAD6Y0M9_9AGAR</name>